<evidence type="ECO:0000256" key="11">
    <source>
        <dbReference type="HAMAP-Rule" id="MF_00276"/>
    </source>
</evidence>
<evidence type="ECO:0000256" key="6">
    <source>
        <dbReference type="ARBA" id="ARBA00022840"/>
    </source>
</evidence>
<sequence length="272" mass="29508">MKQKQTTRPEAAKEEPEQSSRSLHEPSPRKDNNILSYSWGAFKLFALLLLLCGVIFPALVYGLGQLLFPDQANGSLLYNQQHQVIGSRLIGQQFTRPEYFHGRPSAAGYNASSSSGSNLGPTNPQLLEGNGTLVTLKPGDKIPDNATPVAGKPHTYYVPGTYDGIKTYATQFLKENDLPPNTLLPADIVTASGSGLDPHISVEAALLQVERIVKARHGSDRKNATLTTEQVRALIAKHTDGRDLGIFGEPRVNVLELNLDLDTNYGLPSGSH</sequence>
<evidence type="ECO:0000313" key="14">
    <source>
        <dbReference type="Proteomes" id="UP000004508"/>
    </source>
</evidence>
<comment type="subunit">
    <text evidence="11">The system is composed of three essential subunits: KdpA, KdpB and KdpC.</text>
</comment>
<evidence type="ECO:0000256" key="10">
    <source>
        <dbReference type="ARBA" id="ARBA00023136"/>
    </source>
</evidence>
<dbReference type="EMBL" id="ADVG01000002">
    <property type="protein sequence ID" value="EFH86066.1"/>
    <property type="molecule type" value="Genomic_DNA"/>
</dbReference>
<dbReference type="OrthoDB" id="9809491at2"/>
<comment type="caution">
    <text evidence="13">The sequence shown here is derived from an EMBL/GenBank/DDBJ whole genome shotgun (WGS) entry which is preliminary data.</text>
</comment>
<keyword evidence="8 11" id="KW-1133">Transmembrane helix</keyword>
<accession>D6TRZ3</accession>
<proteinExistence type="inferred from homology"/>
<dbReference type="HAMAP" id="MF_00276">
    <property type="entry name" value="KdpC"/>
    <property type="match status" value="1"/>
</dbReference>
<comment type="function">
    <text evidence="11">Part of the high-affinity ATP-driven potassium transport (or Kdp) system, which catalyzes the hydrolysis of ATP coupled with the electrogenic transport of potassium into the cytoplasm. This subunit acts as a catalytic chaperone that increases the ATP-binding affinity of the ATP-hydrolyzing subunit KdpB by the formation of a transient KdpB/KdpC/ATP ternary complex.</text>
</comment>
<gene>
    <name evidence="11" type="primary">kdpC</name>
    <name evidence="13" type="ORF">Krac_7333</name>
</gene>
<keyword evidence="5 11" id="KW-0547">Nucleotide-binding</keyword>
<evidence type="ECO:0000256" key="5">
    <source>
        <dbReference type="ARBA" id="ARBA00022741"/>
    </source>
</evidence>
<dbReference type="STRING" id="485913.Krac_7333"/>
<evidence type="ECO:0000256" key="1">
    <source>
        <dbReference type="ARBA" id="ARBA00022448"/>
    </source>
</evidence>
<evidence type="ECO:0000256" key="3">
    <source>
        <dbReference type="ARBA" id="ARBA00022538"/>
    </source>
</evidence>
<keyword evidence="7 11" id="KW-0630">Potassium</keyword>
<keyword evidence="2 11" id="KW-1003">Cell membrane</keyword>
<dbReference type="GO" id="GO:0008556">
    <property type="term" value="F:P-type potassium transmembrane transporter activity"/>
    <property type="evidence" value="ECO:0007669"/>
    <property type="project" value="InterPro"/>
</dbReference>
<comment type="similarity">
    <text evidence="11">Belongs to the KdpC family.</text>
</comment>
<comment type="subcellular location">
    <subcellularLocation>
        <location evidence="11">Cell membrane</location>
        <topology evidence="11">Single-pass membrane protein</topology>
    </subcellularLocation>
</comment>
<keyword evidence="14" id="KW-1185">Reference proteome</keyword>
<dbReference type="GO" id="GO:0016787">
    <property type="term" value="F:hydrolase activity"/>
    <property type="evidence" value="ECO:0007669"/>
    <property type="project" value="UniProtKB-KW"/>
</dbReference>
<evidence type="ECO:0000256" key="12">
    <source>
        <dbReference type="SAM" id="MobiDB-lite"/>
    </source>
</evidence>
<dbReference type="RefSeq" id="WP_007910054.1">
    <property type="nucleotide sequence ID" value="NZ_ADVG01000002.1"/>
</dbReference>
<dbReference type="GO" id="GO:0005886">
    <property type="term" value="C:plasma membrane"/>
    <property type="evidence" value="ECO:0007669"/>
    <property type="project" value="UniProtKB-SubCell"/>
</dbReference>
<dbReference type="GO" id="GO:0005524">
    <property type="term" value="F:ATP binding"/>
    <property type="evidence" value="ECO:0007669"/>
    <property type="project" value="UniProtKB-UniRule"/>
</dbReference>
<dbReference type="InParanoid" id="D6TRZ3"/>
<evidence type="ECO:0000256" key="9">
    <source>
        <dbReference type="ARBA" id="ARBA00023065"/>
    </source>
</evidence>
<dbReference type="AlphaFoldDB" id="D6TRZ3"/>
<evidence type="ECO:0000256" key="4">
    <source>
        <dbReference type="ARBA" id="ARBA00022692"/>
    </source>
</evidence>
<organism evidence="13 14">
    <name type="scientific">Ktedonobacter racemifer DSM 44963</name>
    <dbReference type="NCBI Taxonomy" id="485913"/>
    <lineage>
        <taxon>Bacteria</taxon>
        <taxon>Bacillati</taxon>
        <taxon>Chloroflexota</taxon>
        <taxon>Ktedonobacteria</taxon>
        <taxon>Ktedonobacterales</taxon>
        <taxon>Ktedonobacteraceae</taxon>
        <taxon>Ktedonobacter</taxon>
    </lineage>
</organism>
<name>D6TRZ3_KTERA</name>
<reference evidence="13 14" key="1">
    <citation type="journal article" date="2011" name="Stand. Genomic Sci.">
        <title>Non-contiguous finished genome sequence and contextual data of the filamentous soil bacterium Ktedonobacter racemifer type strain (SOSP1-21).</title>
        <authorList>
            <person name="Chang Y.J."/>
            <person name="Land M."/>
            <person name="Hauser L."/>
            <person name="Chertkov O."/>
            <person name="Del Rio T.G."/>
            <person name="Nolan M."/>
            <person name="Copeland A."/>
            <person name="Tice H."/>
            <person name="Cheng J.F."/>
            <person name="Lucas S."/>
            <person name="Han C."/>
            <person name="Goodwin L."/>
            <person name="Pitluck S."/>
            <person name="Ivanova N."/>
            <person name="Ovchinikova G."/>
            <person name="Pati A."/>
            <person name="Chen A."/>
            <person name="Palaniappan K."/>
            <person name="Mavromatis K."/>
            <person name="Liolios K."/>
            <person name="Brettin T."/>
            <person name="Fiebig A."/>
            <person name="Rohde M."/>
            <person name="Abt B."/>
            <person name="Goker M."/>
            <person name="Detter J.C."/>
            <person name="Woyke T."/>
            <person name="Bristow J."/>
            <person name="Eisen J.A."/>
            <person name="Markowitz V."/>
            <person name="Hugenholtz P."/>
            <person name="Kyrpides N.C."/>
            <person name="Klenk H.P."/>
            <person name="Lapidus A."/>
        </authorList>
    </citation>
    <scope>NUCLEOTIDE SEQUENCE [LARGE SCALE GENOMIC DNA]</scope>
    <source>
        <strain evidence="14">DSM 44963</strain>
    </source>
</reference>
<evidence type="ECO:0000256" key="8">
    <source>
        <dbReference type="ARBA" id="ARBA00022989"/>
    </source>
</evidence>
<dbReference type="eggNOG" id="COG2156">
    <property type="taxonomic scope" value="Bacteria"/>
</dbReference>
<feature type="compositionally biased region" description="Basic and acidic residues" evidence="12">
    <location>
        <begin position="10"/>
        <end position="28"/>
    </location>
</feature>
<keyword evidence="6 11" id="KW-0067">ATP-binding</keyword>
<evidence type="ECO:0000313" key="13">
    <source>
        <dbReference type="EMBL" id="EFH86066.1"/>
    </source>
</evidence>
<keyword evidence="10 11" id="KW-0472">Membrane</keyword>
<keyword evidence="3 11" id="KW-0633">Potassium transport</keyword>
<dbReference type="PANTHER" id="PTHR30042">
    <property type="entry name" value="POTASSIUM-TRANSPORTING ATPASE C CHAIN"/>
    <property type="match status" value="1"/>
</dbReference>
<feature type="region of interest" description="Disordered" evidence="12">
    <location>
        <begin position="1"/>
        <end position="28"/>
    </location>
</feature>
<keyword evidence="1 11" id="KW-0813">Transport</keyword>
<dbReference type="Proteomes" id="UP000004508">
    <property type="component" value="Unassembled WGS sequence"/>
</dbReference>
<dbReference type="PANTHER" id="PTHR30042:SF2">
    <property type="entry name" value="POTASSIUM-TRANSPORTING ATPASE KDPC SUBUNIT"/>
    <property type="match status" value="1"/>
</dbReference>
<dbReference type="InterPro" id="IPR003820">
    <property type="entry name" value="KdpC"/>
</dbReference>
<keyword evidence="4 11" id="KW-0812">Transmembrane</keyword>
<protein>
    <recommendedName>
        <fullName evidence="11">Potassium-transporting ATPase KdpC subunit</fullName>
    </recommendedName>
    <alternativeName>
        <fullName evidence="11">ATP phosphohydrolase [potassium-transporting] C chain</fullName>
    </alternativeName>
    <alternativeName>
        <fullName evidence="11">Potassium-binding and translocating subunit C</fullName>
    </alternativeName>
    <alternativeName>
        <fullName evidence="11">Potassium-translocating ATPase C chain</fullName>
    </alternativeName>
</protein>
<keyword evidence="9 11" id="KW-0406">Ion transport</keyword>
<dbReference type="Pfam" id="PF02669">
    <property type="entry name" value="KdpC"/>
    <property type="match status" value="2"/>
</dbReference>
<evidence type="ECO:0000256" key="2">
    <source>
        <dbReference type="ARBA" id="ARBA00022475"/>
    </source>
</evidence>
<keyword evidence="13" id="KW-0378">Hydrolase</keyword>
<evidence type="ECO:0000256" key="7">
    <source>
        <dbReference type="ARBA" id="ARBA00022958"/>
    </source>
</evidence>
<feature type="transmembrane region" description="Helical" evidence="11">
    <location>
        <begin position="44"/>
        <end position="68"/>
    </location>
</feature>